<dbReference type="Gene3D" id="3.40.50.2300">
    <property type="match status" value="1"/>
</dbReference>
<keyword evidence="1" id="KW-0597">Phosphoprotein</keyword>
<dbReference type="InterPro" id="IPR007492">
    <property type="entry name" value="LytTR_DNA-bd_dom"/>
</dbReference>
<dbReference type="GO" id="GO:0003677">
    <property type="term" value="F:DNA binding"/>
    <property type="evidence" value="ECO:0007669"/>
    <property type="project" value="UniProtKB-KW"/>
</dbReference>
<dbReference type="PANTHER" id="PTHR37299">
    <property type="entry name" value="TRANSCRIPTIONAL REGULATOR-RELATED"/>
    <property type="match status" value="1"/>
</dbReference>
<dbReference type="InterPro" id="IPR001789">
    <property type="entry name" value="Sig_transdc_resp-reg_receiver"/>
</dbReference>
<keyword evidence="4" id="KW-0238">DNA-binding</keyword>
<dbReference type="RefSeq" id="WP_273632932.1">
    <property type="nucleotide sequence ID" value="NZ_CP117167.1"/>
</dbReference>
<dbReference type="InterPro" id="IPR011006">
    <property type="entry name" value="CheY-like_superfamily"/>
</dbReference>
<dbReference type="Pfam" id="PF04397">
    <property type="entry name" value="LytTR"/>
    <property type="match status" value="1"/>
</dbReference>
<evidence type="ECO:0000313" key="4">
    <source>
        <dbReference type="EMBL" id="WCT14433.1"/>
    </source>
</evidence>
<name>A0ABY7TDI2_9SPHI</name>
<protein>
    <submittedName>
        <fullName evidence="4">LytTR family DNA-binding domain-containing protein</fullName>
    </submittedName>
</protein>
<accession>A0ABY7TDI2</accession>
<proteinExistence type="predicted"/>
<dbReference type="SUPFAM" id="SSF52172">
    <property type="entry name" value="CheY-like"/>
    <property type="match status" value="1"/>
</dbReference>
<evidence type="ECO:0000313" key="5">
    <source>
        <dbReference type="Proteomes" id="UP001216139"/>
    </source>
</evidence>
<sequence>MNLTCYIIDDESHSIDIIKRYIEQTPGLELSGTSTNPLEALEFFSENPAPGLTFLDVDMPQLNGLDFAELVNPVTEIIFTTAFRDYAPEAFEKNAIDYLIKPINYNRFLKAVTKVKLATEANKNGFSDVLAYFFVKSDLRGKFNRVEIDKIVYIENLGNYIAIHLTDEKITTYLTLSEILTRLPKNQFSRIHQSFIVNHCAIKSIEPGQIRLNTQFTLPIGGTYRAAFRLKMDNVILLSKRQTSG</sequence>
<dbReference type="InterPro" id="IPR046947">
    <property type="entry name" value="LytR-like"/>
</dbReference>
<dbReference type="EMBL" id="CP117167">
    <property type="protein sequence ID" value="WCT14433.1"/>
    <property type="molecule type" value="Genomic_DNA"/>
</dbReference>
<dbReference type="PROSITE" id="PS50110">
    <property type="entry name" value="RESPONSE_REGULATORY"/>
    <property type="match status" value="1"/>
</dbReference>
<reference evidence="4 5" key="1">
    <citation type="submission" date="2023-02" db="EMBL/GenBank/DDBJ databases">
        <title>Genome sequence of Mucilaginibacter jinjuensis strain KACC 16571.</title>
        <authorList>
            <person name="Kim S."/>
            <person name="Heo J."/>
            <person name="Kwon S.-W."/>
        </authorList>
    </citation>
    <scope>NUCLEOTIDE SEQUENCE [LARGE SCALE GENOMIC DNA]</scope>
    <source>
        <strain evidence="4 5">KACC 16571</strain>
    </source>
</reference>
<keyword evidence="5" id="KW-1185">Reference proteome</keyword>
<evidence type="ECO:0000259" key="3">
    <source>
        <dbReference type="PROSITE" id="PS50930"/>
    </source>
</evidence>
<feature type="modified residue" description="4-aspartylphosphate" evidence="1">
    <location>
        <position position="56"/>
    </location>
</feature>
<gene>
    <name evidence="4" type="ORF">PQO05_10865</name>
</gene>
<dbReference type="Proteomes" id="UP001216139">
    <property type="component" value="Chromosome"/>
</dbReference>
<dbReference type="Gene3D" id="2.40.50.1020">
    <property type="entry name" value="LytTr DNA-binding domain"/>
    <property type="match status" value="1"/>
</dbReference>
<evidence type="ECO:0000256" key="1">
    <source>
        <dbReference type="PROSITE-ProRule" id="PRU00169"/>
    </source>
</evidence>
<dbReference type="SMART" id="SM00850">
    <property type="entry name" value="LytTR"/>
    <property type="match status" value="1"/>
</dbReference>
<evidence type="ECO:0000259" key="2">
    <source>
        <dbReference type="PROSITE" id="PS50110"/>
    </source>
</evidence>
<feature type="domain" description="Response regulatory" evidence="2">
    <location>
        <begin position="4"/>
        <end position="116"/>
    </location>
</feature>
<dbReference type="Pfam" id="PF00072">
    <property type="entry name" value="Response_reg"/>
    <property type="match status" value="1"/>
</dbReference>
<dbReference type="PANTHER" id="PTHR37299:SF1">
    <property type="entry name" value="STAGE 0 SPORULATION PROTEIN A HOMOLOG"/>
    <property type="match status" value="1"/>
</dbReference>
<organism evidence="4 5">
    <name type="scientific">Mucilaginibacter jinjuensis</name>
    <dbReference type="NCBI Taxonomy" id="1176721"/>
    <lineage>
        <taxon>Bacteria</taxon>
        <taxon>Pseudomonadati</taxon>
        <taxon>Bacteroidota</taxon>
        <taxon>Sphingobacteriia</taxon>
        <taxon>Sphingobacteriales</taxon>
        <taxon>Sphingobacteriaceae</taxon>
        <taxon>Mucilaginibacter</taxon>
    </lineage>
</organism>
<feature type="domain" description="HTH LytTR-type" evidence="3">
    <location>
        <begin position="146"/>
        <end position="234"/>
    </location>
</feature>
<dbReference type="SMART" id="SM00448">
    <property type="entry name" value="REC"/>
    <property type="match status" value="1"/>
</dbReference>
<dbReference type="PROSITE" id="PS50930">
    <property type="entry name" value="HTH_LYTTR"/>
    <property type="match status" value="1"/>
</dbReference>